<protein>
    <submittedName>
        <fullName evidence="2">Uncharacterized protein</fullName>
    </submittedName>
</protein>
<dbReference type="AlphaFoldDB" id="A0AAT9FJD8"/>
<organism evidence="2">
    <name type="scientific">Oceaniferula spumae</name>
    <dbReference type="NCBI Taxonomy" id="2979115"/>
    <lineage>
        <taxon>Bacteria</taxon>
        <taxon>Pseudomonadati</taxon>
        <taxon>Verrucomicrobiota</taxon>
        <taxon>Verrucomicrobiia</taxon>
        <taxon>Verrucomicrobiales</taxon>
        <taxon>Verrucomicrobiaceae</taxon>
        <taxon>Oceaniferula</taxon>
    </lineage>
</organism>
<evidence type="ECO:0000313" key="2">
    <source>
        <dbReference type="EMBL" id="BDS06057.1"/>
    </source>
</evidence>
<name>A0AAT9FJD8_9BACT</name>
<dbReference type="EMBL" id="AP026866">
    <property type="protein sequence ID" value="BDS06057.1"/>
    <property type="molecule type" value="Genomic_DNA"/>
</dbReference>
<feature type="region of interest" description="Disordered" evidence="1">
    <location>
        <begin position="1"/>
        <end position="25"/>
    </location>
</feature>
<evidence type="ECO:0000256" key="1">
    <source>
        <dbReference type="SAM" id="MobiDB-lite"/>
    </source>
</evidence>
<dbReference type="KEGG" id="osu:NT6N_10970"/>
<gene>
    <name evidence="2" type="ORF">NT6N_10970</name>
</gene>
<accession>A0AAT9FJD8</accession>
<sequence length="159" mass="16922">MNSHSSNQPTPSKPSDTDQADAEWTASDPLWKLLDQASNPEPDVFFARNVMREARQLTQEPVTLGARLTAIFSPARLALGAAACACVMFGYQMISSPNATPASGTVAKNTPVQQPLTKDTAEVSATSDLSELVIVETLDAAAEDPTIFTRDEVVAMLGL</sequence>
<feature type="compositionally biased region" description="Polar residues" evidence="1">
    <location>
        <begin position="1"/>
        <end position="14"/>
    </location>
</feature>
<reference evidence="2" key="1">
    <citation type="submission" date="2024-07" db="EMBL/GenBank/DDBJ databases">
        <title>Complete genome sequence of Verrucomicrobiaceae bacterium NT6N.</title>
        <authorList>
            <person name="Huang C."/>
            <person name="Takami H."/>
            <person name="Hamasaki K."/>
        </authorList>
    </citation>
    <scope>NUCLEOTIDE SEQUENCE</scope>
    <source>
        <strain evidence="2">NT6N</strain>
    </source>
</reference>
<proteinExistence type="predicted"/>